<evidence type="ECO:0000313" key="3">
    <source>
        <dbReference type="Proteomes" id="UP001610432"/>
    </source>
</evidence>
<evidence type="ECO:0000313" key="2">
    <source>
        <dbReference type="EMBL" id="KAL2870384.1"/>
    </source>
</evidence>
<proteinExistence type="predicted"/>
<gene>
    <name evidence="2" type="ORF">BJX67DRAFT_282341</name>
</gene>
<protein>
    <submittedName>
        <fullName evidence="2">Uncharacterized protein</fullName>
    </submittedName>
</protein>
<comment type="caution">
    <text evidence="2">The sequence shown here is derived from an EMBL/GenBank/DDBJ whole genome shotgun (WGS) entry which is preliminary data.</text>
</comment>
<dbReference type="Proteomes" id="UP001610432">
    <property type="component" value="Unassembled WGS sequence"/>
</dbReference>
<dbReference type="RefSeq" id="XP_070889363.1">
    <property type="nucleotide sequence ID" value="XM_071026674.1"/>
</dbReference>
<keyword evidence="3" id="KW-1185">Reference proteome</keyword>
<accession>A0ABR4M0S8</accession>
<sequence>MPKHSTINNTVFPNSSPAITRSQITSSTLSNLSHADRIHRSSLSSVTVIKNPHSAPKETACLKRCVVANSTLSHTTARRCKVNGSTLHNVRAARSLQATNSTLDDVSSMRRVNVVNSTVTNHSAMARSEASDSVVSASAIYRSTLEKSRVVNSRVKKSRLRDCEVSDCVILNTDFRGMVLRNGVWKNGKLVGSCGETVVALSQDGKKVDLPTKVEENPEVWMQGLASETWSSDCDDSDSDEETEDLPPPYKP</sequence>
<name>A0ABR4M0S8_9EURO</name>
<dbReference type="SUPFAM" id="SSF141571">
    <property type="entry name" value="Pentapeptide repeat-like"/>
    <property type="match status" value="1"/>
</dbReference>
<organism evidence="2 3">
    <name type="scientific">Aspergillus lucknowensis</name>
    <dbReference type="NCBI Taxonomy" id="176173"/>
    <lineage>
        <taxon>Eukaryota</taxon>
        <taxon>Fungi</taxon>
        <taxon>Dikarya</taxon>
        <taxon>Ascomycota</taxon>
        <taxon>Pezizomycotina</taxon>
        <taxon>Eurotiomycetes</taxon>
        <taxon>Eurotiomycetidae</taxon>
        <taxon>Eurotiales</taxon>
        <taxon>Aspergillaceae</taxon>
        <taxon>Aspergillus</taxon>
        <taxon>Aspergillus subgen. Nidulantes</taxon>
    </lineage>
</organism>
<feature type="compositionally biased region" description="Acidic residues" evidence="1">
    <location>
        <begin position="233"/>
        <end position="245"/>
    </location>
</feature>
<evidence type="ECO:0000256" key="1">
    <source>
        <dbReference type="SAM" id="MobiDB-lite"/>
    </source>
</evidence>
<feature type="region of interest" description="Disordered" evidence="1">
    <location>
        <begin position="225"/>
        <end position="252"/>
    </location>
</feature>
<dbReference type="EMBL" id="JBFXLQ010000006">
    <property type="protein sequence ID" value="KAL2870384.1"/>
    <property type="molecule type" value="Genomic_DNA"/>
</dbReference>
<reference evidence="2 3" key="1">
    <citation type="submission" date="2024-07" db="EMBL/GenBank/DDBJ databases">
        <title>Section-level genome sequencing and comparative genomics of Aspergillus sections Usti and Cavernicolus.</title>
        <authorList>
            <consortium name="Lawrence Berkeley National Laboratory"/>
            <person name="Nybo J.L."/>
            <person name="Vesth T.C."/>
            <person name="Theobald S."/>
            <person name="Frisvad J.C."/>
            <person name="Larsen T.O."/>
            <person name="Kjaerboelling I."/>
            <person name="Rothschild-Mancinelli K."/>
            <person name="Lyhne E.K."/>
            <person name="Kogle M.E."/>
            <person name="Barry K."/>
            <person name="Clum A."/>
            <person name="Na H."/>
            <person name="Ledsgaard L."/>
            <person name="Lin J."/>
            <person name="Lipzen A."/>
            <person name="Kuo A."/>
            <person name="Riley R."/>
            <person name="Mondo S."/>
            <person name="Labutti K."/>
            <person name="Haridas S."/>
            <person name="Pangalinan J."/>
            <person name="Salamov A.A."/>
            <person name="Simmons B.A."/>
            <person name="Magnuson J.K."/>
            <person name="Chen J."/>
            <person name="Drula E."/>
            <person name="Henrissat B."/>
            <person name="Wiebenga A."/>
            <person name="Lubbers R.J."/>
            <person name="Gomes A.C."/>
            <person name="Macurrencykelacurrency M.R."/>
            <person name="Stajich J."/>
            <person name="Grigoriev I.V."/>
            <person name="Mortensen U.H."/>
            <person name="De Vries R.P."/>
            <person name="Baker S.E."/>
            <person name="Andersen M.R."/>
        </authorList>
    </citation>
    <scope>NUCLEOTIDE SEQUENCE [LARGE SCALE GENOMIC DNA]</scope>
    <source>
        <strain evidence="2 3">CBS 449.75</strain>
    </source>
</reference>
<dbReference type="GeneID" id="98141746"/>
<dbReference type="Gene3D" id="2.160.20.80">
    <property type="entry name" value="E3 ubiquitin-protein ligase SopA"/>
    <property type="match status" value="1"/>
</dbReference>